<gene>
    <name evidence="7" type="ORF">GGR43_000414</name>
</gene>
<sequence length="309" mass="34485">MVYAIAPLQDGLGFGKQVTGLAPSDIEDEAVRRELRHHWLQDGLLVFRDSEVTPEFQIDLSRVFGELEVHPIPELVTDGTPELITLVSDQNREGLFEIDGKPSIAFLPWHSDLVFTDRINHGGVLTAKQISSWGGETGFIDQVQAYDLLPDDLKTEIEGLDIVYQLCVNPGYSRYGTRSKVRTLRTSDFEKSVGPRLDTDYPPVVHPVVFTQPDTGRKVLNISPFGALHILGRDDEAGHALLQRLVDHLVSCPAYHHSWKPNEMLAWDNWRMAHSVSGAAPDEVRIMQRTTIMGDYGLGRKLSALQAVA</sequence>
<dbReference type="AlphaFoldDB" id="A0A7W6FNG0"/>
<dbReference type="Pfam" id="PF02668">
    <property type="entry name" value="TauD"/>
    <property type="match status" value="1"/>
</dbReference>
<dbReference type="PANTHER" id="PTHR30468:SF1">
    <property type="entry name" value="ALPHA-KETOGLUTARATE-DEPENDENT SULFONATE DIOXYGENASE"/>
    <property type="match status" value="1"/>
</dbReference>
<dbReference type="GO" id="GO:0005737">
    <property type="term" value="C:cytoplasm"/>
    <property type="evidence" value="ECO:0007669"/>
    <property type="project" value="TreeGrafter"/>
</dbReference>
<name>A0A7W6FNG0_9SPHN</name>
<dbReference type="EMBL" id="JACIDT010000001">
    <property type="protein sequence ID" value="MBB3924720.1"/>
    <property type="molecule type" value="Genomic_DNA"/>
</dbReference>
<dbReference type="EC" id="1.14.11.17" evidence="7"/>
<dbReference type="GO" id="GO:0000908">
    <property type="term" value="F:taurine dioxygenase activity"/>
    <property type="evidence" value="ECO:0007669"/>
    <property type="project" value="UniProtKB-EC"/>
</dbReference>
<evidence type="ECO:0000259" key="6">
    <source>
        <dbReference type="Pfam" id="PF02668"/>
    </source>
</evidence>
<evidence type="ECO:0000313" key="8">
    <source>
        <dbReference type="Proteomes" id="UP000571950"/>
    </source>
</evidence>
<evidence type="ECO:0000256" key="3">
    <source>
        <dbReference type="ARBA" id="ARBA00022964"/>
    </source>
</evidence>
<feature type="domain" description="TauD/TfdA-like" evidence="6">
    <location>
        <begin position="6"/>
        <end position="291"/>
    </location>
</feature>
<dbReference type="PANTHER" id="PTHR30468">
    <property type="entry name" value="ALPHA-KETOGLUTARATE-DEPENDENT SULFONATE DIOXYGENASE"/>
    <property type="match status" value="1"/>
</dbReference>
<dbReference type="RefSeq" id="WP_188070264.1">
    <property type="nucleotide sequence ID" value="NZ_BSPS01000026.1"/>
</dbReference>
<evidence type="ECO:0000256" key="1">
    <source>
        <dbReference type="ARBA" id="ARBA00005896"/>
    </source>
</evidence>
<evidence type="ECO:0000256" key="4">
    <source>
        <dbReference type="ARBA" id="ARBA00023002"/>
    </source>
</evidence>
<dbReference type="InterPro" id="IPR051323">
    <property type="entry name" value="AtsK-like"/>
</dbReference>
<protein>
    <submittedName>
        <fullName evidence="7">Taurine dioxygenase</fullName>
        <ecNumber evidence="7">1.14.11.17</ecNumber>
    </submittedName>
</protein>
<dbReference type="Proteomes" id="UP000571950">
    <property type="component" value="Unassembled WGS sequence"/>
</dbReference>
<dbReference type="GO" id="GO:0006790">
    <property type="term" value="P:sulfur compound metabolic process"/>
    <property type="evidence" value="ECO:0007669"/>
    <property type="project" value="TreeGrafter"/>
</dbReference>
<organism evidence="7 8">
    <name type="scientific">Sphingobium jiangsuense</name>
    <dbReference type="NCBI Taxonomy" id="870476"/>
    <lineage>
        <taxon>Bacteria</taxon>
        <taxon>Pseudomonadati</taxon>
        <taxon>Pseudomonadota</taxon>
        <taxon>Alphaproteobacteria</taxon>
        <taxon>Sphingomonadales</taxon>
        <taxon>Sphingomonadaceae</taxon>
        <taxon>Sphingobium</taxon>
    </lineage>
</organism>
<dbReference type="InterPro" id="IPR042098">
    <property type="entry name" value="TauD-like_sf"/>
</dbReference>
<accession>A0A7W6FNG0</accession>
<comment type="similarity">
    <text evidence="1">Belongs to the TfdA dioxygenase family.</text>
</comment>
<dbReference type="SUPFAM" id="SSF51197">
    <property type="entry name" value="Clavaminate synthase-like"/>
    <property type="match status" value="1"/>
</dbReference>
<dbReference type="InterPro" id="IPR003819">
    <property type="entry name" value="TauD/TfdA-like"/>
</dbReference>
<comment type="caution">
    <text evidence="7">The sequence shown here is derived from an EMBL/GenBank/DDBJ whole genome shotgun (WGS) entry which is preliminary data.</text>
</comment>
<dbReference type="Gene3D" id="3.60.130.10">
    <property type="entry name" value="Clavaminate synthase-like"/>
    <property type="match status" value="1"/>
</dbReference>
<evidence type="ECO:0000256" key="2">
    <source>
        <dbReference type="ARBA" id="ARBA00022723"/>
    </source>
</evidence>
<proteinExistence type="inferred from homology"/>
<evidence type="ECO:0000256" key="5">
    <source>
        <dbReference type="ARBA" id="ARBA00023004"/>
    </source>
</evidence>
<keyword evidence="3 7" id="KW-0223">Dioxygenase</keyword>
<evidence type="ECO:0000313" key="7">
    <source>
        <dbReference type="EMBL" id="MBB3924720.1"/>
    </source>
</evidence>
<dbReference type="GO" id="GO:0046872">
    <property type="term" value="F:metal ion binding"/>
    <property type="evidence" value="ECO:0007669"/>
    <property type="project" value="UniProtKB-KW"/>
</dbReference>
<keyword evidence="4 7" id="KW-0560">Oxidoreductase</keyword>
<keyword evidence="8" id="KW-1185">Reference proteome</keyword>
<keyword evidence="5" id="KW-0408">Iron</keyword>
<reference evidence="7 8" key="1">
    <citation type="submission" date="2020-08" db="EMBL/GenBank/DDBJ databases">
        <title>Genomic Encyclopedia of Type Strains, Phase IV (KMG-IV): sequencing the most valuable type-strain genomes for metagenomic binning, comparative biology and taxonomic classification.</title>
        <authorList>
            <person name="Goeker M."/>
        </authorList>
    </citation>
    <scope>NUCLEOTIDE SEQUENCE [LARGE SCALE GENOMIC DNA]</scope>
    <source>
        <strain evidence="7 8">DSM 26189</strain>
    </source>
</reference>
<keyword evidence="2" id="KW-0479">Metal-binding</keyword>